<evidence type="ECO:0000313" key="2">
    <source>
        <dbReference type="EMBL" id="GLR26779.1"/>
    </source>
</evidence>
<accession>A0ABQ5YVH4</accession>
<evidence type="ECO:0000259" key="1">
    <source>
        <dbReference type="SMART" id="SM00849"/>
    </source>
</evidence>
<name>A0ABQ5YVH4_9BURK</name>
<dbReference type="PANTHER" id="PTHR28283">
    <property type="entry name" value="3',5'-CYCLIC-NUCLEOTIDE PHOSPHODIESTERASE 1"/>
    <property type="match status" value="1"/>
</dbReference>
<evidence type="ECO:0000313" key="3">
    <source>
        <dbReference type="Proteomes" id="UP001156664"/>
    </source>
</evidence>
<dbReference type="Gene3D" id="3.60.15.10">
    <property type="entry name" value="Ribonuclease Z/Hydroxyacylglutathione hydrolase-like"/>
    <property type="match status" value="1"/>
</dbReference>
<dbReference type="EMBL" id="BSOJ01000018">
    <property type="protein sequence ID" value="GLR26779.1"/>
    <property type="molecule type" value="Genomic_DNA"/>
</dbReference>
<dbReference type="PRINTS" id="PR00388">
    <property type="entry name" value="PDIESTERASE2"/>
</dbReference>
<dbReference type="InterPro" id="IPR001279">
    <property type="entry name" value="Metallo-B-lactamas"/>
</dbReference>
<sequence length="259" mass="29590">MQKHSIVEVLGCSGSIGIPRQGTTSFLIDDDILIDAGTGVCELDFARLEKIEHVLITHTHLDHICSLPFLVDTVGVGRPRPLRVYAMQSVLDSLHKHIFNDDIWPDFTRIPNETNPVMEFVPLEPEDHLVLGDRTLFTVAVEHTVPAVGVFLKTPTGAWCFSGDTHQTDRLYQVINQMPDIRYFFIESAFPDREKWLADLAKHLCPDLLFAELDKLRNTCEIWISHLKPREHDLIQRELKQYQGLQQLKVLSAGMKFQI</sequence>
<dbReference type="RefSeq" id="WP_284281447.1">
    <property type="nucleotide sequence ID" value="NZ_BSOJ01000018.1"/>
</dbReference>
<dbReference type="InterPro" id="IPR036866">
    <property type="entry name" value="RibonucZ/Hydroxyglut_hydro"/>
</dbReference>
<dbReference type="InterPro" id="IPR000396">
    <property type="entry name" value="Pdiesterase2"/>
</dbReference>
<dbReference type="Pfam" id="PF12706">
    <property type="entry name" value="Lactamase_B_2"/>
    <property type="match status" value="1"/>
</dbReference>
<feature type="domain" description="Metallo-beta-lactamase" evidence="1">
    <location>
        <begin position="22"/>
        <end position="213"/>
    </location>
</feature>
<dbReference type="SUPFAM" id="SSF56281">
    <property type="entry name" value="Metallo-hydrolase/oxidoreductase"/>
    <property type="match status" value="1"/>
</dbReference>
<dbReference type="CDD" id="cd07735">
    <property type="entry name" value="class_II_PDE_MBL-fold"/>
    <property type="match status" value="1"/>
</dbReference>
<dbReference type="Proteomes" id="UP001156664">
    <property type="component" value="Unassembled WGS sequence"/>
</dbReference>
<keyword evidence="3" id="KW-1185">Reference proteome</keyword>
<proteinExistence type="predicted"/>
<dbReference type="PANTHER" id="PTHR28283:SF1">
    <property type="entry name" value="3',5'-CYCLIC-NUCLEOTIDE PHOSPHODIESTERASE 1"/>
    <property type="match status" value="1"/>
</dbReference>
<protein>
    <submittedName>
        <fullName evidence="2">cAMP phosphodiesterase class-II:metallo-beta-lactamase superfamily protein</fullName>
    </submittedName>
</protein>
<gene>
    <name evidence="2" type="ORF">GCM10007875_18690</name>
</gene>
<dbReference type="SMART" id="SM00849">
    <property type="entry name" value="Lactamase_B"/>
    <property type="match status" value="1"/>
</dbReference>
<reference evidence="3" key="1">
    <citation type="journal article" date="2019" name="Int. J. Syst. Evol. Microbiol.">
        <title>The Global Catalogue of Microorganisms (GCM) 10K type strain sequencing project: providing services to taxonomists for standard genome sequencing and annotation.</title>
        <authorList>
            <consortium name="The Broad Institute Genomics Platform"/>
            <consortium name="The Broad Institute Genome Sequencing Center for Infectious Disease"/>
            <person name="Wu L."/>
            <person name="Ma J."/>
        </authorList>
    </citation>
    <scope>NUCLEOTIDE SEQUENCE [LARGE SCALE GENOMIC DNA]</scope>
    <source>
        <strain evidence="3">NBRC 105857</strain>
    </source>
</reference>
<organism evidence="2 3">
    <name type="scientific">Limnobacter litoralis</name>
    <dbReference type="NCBI Taxonomy" id="481366"/>
    <lineage>
        <taxon>Bacteria</taxon>
        <taxon>Pseudomonadati</taxon>
        <taxon>Pseudomonadota</taxon>
        <taxon>Betaproteobacteria</taxon>
        <taxon>Burkholderiales</taxon>
        <taxon>Burkholderiaceae</taxon>
        <taxon>Limnobacter</taxon>
    </lineage>
</organism>
<comment type="caution">
    <text evidence="2">The sequence shown here is derived from an EMBL/GenBank/DDBJ whole genome shotgun (WGS) entry which is preliminary data.</text>
</comment>